<feature type="compositionally biased region" description="Low complexity" evidence="1">
    <location>
        <begin position="53"/>
        <end position="66"/>
    </location>
</feature>
<name>A0AAW0Y8P5_CHEQU</name>
<feature type="compositionally biased region" description="Polar residues" evidence="1">
    <location>
        <begin position="544"/>
        <end position="553"/>
    </location>
</feature>
<protein>
    <recommendedName>
        <fullName evidence="2">GW182 middle domain-containing protein</fullName>
    </recommendedName>
</protein>
<feature type="region of interest" description="Disordered" evidence="1">
    <location>
        <begin position="312"/>
        <end position="481"/>
    </location>
</feature>
<dbReference type="Proteomes" id="UP001445076">
    <property type="component" value="Unassembled WGS sequence"/>
</dbReference>
<dbReference type="EMBL" id="JARKIK010000013">
    <property type="protein sequence ID" value="KAK8748107.1"/>
    <property type="molecule type" value="Genomic_DNA"/>
</dbReference>
<dbReference type="GO" id="GO:0060213">
    <property type="term" value="P:positive regulation of nuclear-transcribed mRNA poly(A) tail shortening"/>
    <property type="evidence" value="ECO:0007669"/>
    <property type="project" value="TreeGrafter"/>
</dbReference>
<feature type="region of interest" description="Disordered" evidence="1">
    <location>
        <begin position="1154"/>
        <end position="1239"/>
    </location>
</feature>
<dbReference type="GO" id="GO:0000932">
    <property type="term" value="C:P-body"/>
    <property type="evidence" value="ECO:0007669"/>
    <property type="project" value="TreeGrafter"/>
</dbReference>
<feature type="compositionally biased region" description="Low complexity" evidence="1">
    <location>
        <begin position="322"/>
        <end position="337"/>
    </location>
</feature>
<feature type="compositionally biased region" description="Gly residues" evidence="1">
    <location>
        <begin position="670"/>
        <end position="683"/>
    </location>
</feature>
<feature type="region of interest" description="Disordered" evidence="1">
    <location>
        <begin position="494"/>
        <end position="796"/>
    </location>
</feature>
<feature type="region of interest" description="Disordered" evidence="1">
    <location>
        <begin position="1313"/>
        <end position="1349"/>
    </location>
</feature>
<feature type="compositionally biased region" description="Low complexity" evidence="1">
    <location>
        <begin position="652"/>
        <end position="669"/>
    </location>
</feature>
<feature type="region of interest" description="Disordered" evidence="1">
    <location>
        <begin position="1"/>
        <end position="30"/>
    </location>
</feature>
<feature type="region of interest" description="Disordered" evidence="1">
    <location>
        <begin position="1082"/>
        <end position="1116"/>
    </location>
</feature>
<feature type="compositionally biased region" description="Low complexity" evidence="1">
    <location>
        <begin position="684"/>
        <end position="709"/>
    </location>
</feature>
<feature type="region of interest" description="Disordered" evidence="1">
    <location>
        <begin position="126"/>
        <end position="168"/>
    </location>
</feature>
<feature type="non-terminal residue" evidence="3">
    <location>
        <position position="1447"/>
    </location>
</feature>
<feature type="compositionally biased region" description="Polar residues" evidence="1">
    <location>
        <begin position="1319"/>
        <end position="1349"/>
    </location>
</feature>
<reference evidence="3 4" key="1">
    <citation type="journal article" date="2024" name="BMC Genomics">
        <title>Genome assembly of redclaw crayfish (Cherax quadricarinatus) provides insights into its immune adaptation and hypoxia tolerance.</title>
        <authorList>
            <person name="Liu Z."/>
            <person name="Zheng J."/>
            <person name="Li H."/>
            <person name="Fang K."/>
            <person name="Wang S."/>
            <person name="He J."/>
            <person name="Zhou D."/>
            <person name="Weng S."/>
            <person name="Chi M."/>
            <person name="Gu Z."/>
            <person name="He J."/>
            <person name="Li F."/>
            <person name="Wang M."/>
        </authorList>
    </citation>
    <scope>NUCLEOTIDE SEQUENCE [LARGE SCALE GENOMIC DNA]</scope>
    <source>
        <strain evidence="3">ZL_2023a</strain>
    </source>
</reference>
<evidence type="ECO:0000313" key="3">
    <source>
        <dbReference type="EMBL" id="KAK8748107.1"/>
    </source>
</evidence>
<feature type="compositionally biased region" description="Gly residues" evidence="1">
    <location>
        <begin position="338"/>
        <end position="348"/>
    </location>
</feature>
<feature type="region of interest" description="Disordered" evidence="1">
    <location>
        <begin position="51"/>
        <end position="91"/>
    </location>
</feature>
<feature type="compositionally biased region" description="Low complexity" evidence="1">
    <location>
        <begin position="627"/>
        <end position="645"/>
    </location>
</feature>
<gene>
    <name evidence="3" type="ORF">OTU49_016321</name>
</gene>
<dbReference type="InterPro" id="IPR026805">
    <property type="entry name" value="GW182_M_dom"/>
</dbReference>
<evidence type="ECO:0000259" key="2">
    <source>
        <dbReference type="Pfam" id="PF12938"/>
    </source>
</evidence>
<feature type="compositionally biased region" description="Polar residues" evidence="1">
    <location>
        <begin position="194"/>
        <end position="207"/>
    </location>
</feature>
<feature type="compositionally biased region" description="Polar residues" evidence="1">
    <location>
        <begin position="1173"/>
        <end position="1214"/>
    </location>
</feature>
<feature type="compositionally biased region" description="Pro residues" evidence="1">
    <location>
        <begin position="785"/>
        <end position="796"/>
    </location>
</feature>
<feature type="compositionally biased region" description="Low complexity" evidence="1">
    <location>
        <begin position="501"/>
        <end position="510"/>
    </location>
</feature>
<dbReference type="PANTHER" id="PTHR13020">
    <property type="entry name" value="TRINUCLEOTIDE REPEAT-CONTAINING GENE 6"/>
    <property type="match status" value="1"/>
</dbReference>
<feature type="region of interest" description="Disordered" evidence="1">
    <location>
        <begin position="194"/>
        <end position="239"/>
    </location>
</feature>
<dbReference type="GO" id="GO:0035195">
    <property type="term" value="P:miRNA-mediated post-transcriptional gene silencing"/>
    <property type="evidence" value="ECO:0007669"/>
    <property type="project" value="TreeGrafter"/>
</dbReference>
<dbReference type="Pfam" id="PF12938">
    <property type="entry name" value="M_domain"/>
    <property type="match status" value="1"/>
</dbReference>
<organism evidence="3 4">
    <name type="scientific">Cherax quadricarinatus</name>
    <name type="common">Australian red claw crayfish</name>
    <dbReference type="NCBI Taxonomy" id="27406"/>
    <lineage>
        <taxon>Eukaryota</taxon>
        <taxon>Metazoa</taxon>
        <taxon>Ecdysozoa</taxon>
        <taxon>Arthropoda</taxon>
        <taxon>Crustacea</taxon>
        <taxon>Multicrustacea</taxon>
        <taxon>Malacostraca</taxon>
        <taxon>Eumalacostraca</taxon>
        <taxon>Eucarida</taxon>
        <taxon>Decapoda</taxon>
        <taxon>Pleocyemata</taxon>
        <taxon>Astacidea</taxon>
        <taxon>Parastacoidea</taxon>
        <taxon>Parastacidae</taxon>
        <taxon>Cherax</taxon>
    </lineage>
</organism>
<comment type="caution">
    <text evidence="3">The sequence shown here is derived from an EMBL/GenBank/DDBJ whole genome shotgun (WGS) entry which is preliminary data.</text>
</comment>
<feature type="compositionally biased region" description="Low complexity" evidence="1">
    <location>
        <begin position="361"/>
        <end position="383"/>
    </location>
</feature>
<feature type="compositionally biased region" description="Low complexity" evidence="1">
    <location>
        <begin position="140"/>
        <end position="152"/>
    </location>
</feature>
<proteinExistence type="predicted"/>
<feature type="compositionally biased region" description="Polar residues" evidence="1">
    <location>
        <begin position="215"/>
        <end position="239"/>
    </location>
</feature>
<feature type="compositionally biased region" description="Polar residues" evidence="1">
    <location>
        <begin position="1221"/>
        <end position="1235"/>
    </location>
</feature>
<evidence type="ECO:0000256" key="1">
    <source>
        <dbReference type="SAM" id="MobiDB-lite"/>
    </source>
</evidence>
<keyword evidence="4" id="KW-1185">Reference proteome</keyword>
<feature type="compositionally biased region" description="Low complexity" evidence="1">
    <location>
        <begin position="392"/>
        <end position="404"/>
    </location>
</feature>
<dbReference type="PANTHER" id="PTHR13020:SF25">
    <property type="entry name" value="PROTEIN GAWKY"/>
    <property type="match status" value="1"/>
</dbReference>
<dbReference type="GO" id="GO:0005654">
    <property type="term" value="C:nucleoplasm"/>
    <property type="evidence" value="ECO:0007669"/>
    <property type="project" value="TreeGrafter"/>
</dbReference>
<sequence>MDSHCEAHQADAVTNLPNPEFPTNKVPDTSTDVETFGMVCEAQSERDVDHRCSSSQSILSADDSASVAANEISSTPVSAAGRESPVTDGEADGVGADPCLLCQPVESSSVIFSSTPLFGHISVAGARVSSRDEEPKGTLGPSRPSSTTAPGSPGLGGSPGETPVTPSGQQGVVTVRAASSHCCVGGAEASCTTHELHNTSQPTQQPSPAAAHTPAQASLNIPGSMANNNANSQLQGSNPSFNQEIKQATASLLQISATCNQYASFPTSSKFQAAGKPGKFGFASFPHGFIKVNKWGIPRGLGLVGGGESAANGWGGSAPQTAGWGSSGANQSGSQSQWGGGPSRGGGAPNTSPAQGGNLKPAQQSSGPAQQPSSPAGQQNTQTGGTGGQQGPTGVSQQQTQQGTSGQGGNSNTWAQAAGKGLPAGSGSGDAQKRHMEQQLQSIREALLSSEGWGGENVNQDTSWDLPGSPEPGKDSSAPHFKINVNNGCDLWENNLRNGGAAPPKAQQAPWGHTPATNYGGTWGEDDDATDSSNVWTGVPPNNPQWGANTPSAPNMWGGGAPPKKNIDWSGGGGGGGGGGSSSAGGGGGTGGGGTTGSGWGEHGPQRSGIENPPSEWGPGGPHKPGPHVGHTGPHTGPHTSPHSGPHGGPHSGPHTGPHAGPHTGPHNGPHGGPHNGPHGGPHGAPHSVPHGGPHNGPHGAPHSGPHGSLTHGVPPGGPGGPAQWNGPKDMKQGAPSGPTGWEEPSPPSQRRDDGTAVWGNPQQQANVSRWKDMPTPNMMGRPGIPGPQPGRMPGPPVPSGIKPDQRMWGQHGRNGSWSDPSHDTGSGMWGEDPKSAGWGEQQITSPTWGTKPKTPTGGPGGPVGWNETDMELQGWGHQNKVPKGLSKEIIYNSKQFRTLLEMGYKKEDIEAALRNNNMGLDDTLMELGNRGVTGGGSGSDAWRNPPLEEHIPFDITNPNFQQRFPPAPHHLPFTSQQGGSGNSPHVRALMQHIQMAVQAGYLNPQILNQPLAPTTLVLLNNMLSHINVLQKFSQQQAIWQAQAHLNKNSSQTILQLNINITKTKQQIQNLQNQIAAQQALYVKQQQQHHHPQLHSHLPGGPPGTQNDFFNKPSLPDQLYSSFTQMPVSENPPAINIGQHGSRLHQWKLPSLENDDNDFIRAPGAPGKPAMPQSHSSPNLTPLLGPSNSTWSLNRTSETGWPESSSGGNDNTTGDKGVPNMDSQWAASSQTNASGSYGLDIKPFEPGKPWMMKNIEDDPNITPGSVTRSPLSLGIKDSELLSSISKTPTTNTVSDMTSHLTSLSLSSNTWSFNPGPGHHTTNSPLSGDSKLSSGTNGKSGSSWSETVHEGSSNLASELWGAPGNKLRGPPPGLIAGSVGVQKNSGVVSGGGSWGTLGRSTSWSGEQHRNPPNSALHSAAAAAVAASGAWTNSQLPSTWLILRNLTPQ</sequence>
<feature type="region of interest" description="Disordered" evidence="1">
    <location>
        <begin position="1355"/>
        <end position="1374"/>
    </location>
</feature>
<feature type="domain" description="GW182 middle" evidence="2">
    <location>
        <begin position="972"/>
        <end position="1111"/>
    </location>
</feature>
<evidence type="ECO:0000313" key="4">
    <source>
        <dbReference type="Proteomes" id="UP001445076"/>
    </source>
</evidence>
<accession>A0AAW0Y8P5</accession>
<feature type="compositionally biased region" description="Gly residues" evidence="1">
    <location>
        <begin position="570"/>
        <end position="602"/>
    </location>
</feature>
<dbReference type="InterPro" id="IPR052068">
    <property type="entry name" value="GW182_domain"/>
</dbReference>